<accession>A0A517PWN3</accession>
<dbReference type="SUPFAM" id="SSF49464">
    <property type="entry name" value="Carboxypeptidase regulatory domain-like"/>
    <property type="match status" value="1"/>
</dbReference>
<evidence type="ECO:0000313" key="4">
    <source>
        <dbReference type="Proteomes" id="UP000320421"/>
    </source>
</evidence>
<feature type="chain" id="PRO_5022118702" description="Carboxypeptidase regulatory-like domain-containing protein" evidence="2">
    <location>
        <begin position="25"/>
        <end position="136"/>
    </location>
</feature>
<evidence type="ECO:0000256" key="2">
    <source>
        <dbReference type="SAM" id="SignalP"/>
    </source>
</evidence>
<dbReference type="Proteomes" id="UP000320421">
    <property type="component" value="Chromosome"/>
</dbReference>
<dbReference type="RefSeq" id="WP_145191690.1">
    <property type="nucleotide sequence ID" value="NZ_CP036266.1"/>
</dbReference>
<dbReference type="AlphaFoldDB" id="A0A517PWN3"/>
<gene>
    <name evidence="3" type="ORF">HG66A1_56060</name>
</gene>
<keyword evidence="2" id="KW-0732">Signal</keyword>
<feature type="region of interest" description="Disordered" evidence="1">
    <location>
        <begin position="89"/>
        <end position="109"/>
    </location>
</feature>
<reference evidence="3 4" key="1">
    <citation type="submission" date="2019-02" db="EMBL/GenBank/DDBJ databases">
        <title>Deep-cultivation of Planctomycetes and their phenomic and genomic characterization uncovers novel biology.</title>
        <authorList>
            <person name="Wiegand S."/>
            <person name="Jogler M."/>
            <person name="Boedeker C."/>
            <person name="Pinto D."/>
            <person name="Vollmers J."/>
            <person name="Rivas-Marin E."/>
            <person name="Kohn T."/>
            <person name="Peeters S.H."/>
            <person name="Heuer A."/>
            <person name="Rast P."/>
            <person name="Oberbeckmann S."/>
            <person name="Bunk B."/>
            <person name="Jeske O."/>
            <person name="Meyerdierks A."/>
            <person name="Storesund J.E."/>
            <person name="Kallscheuer N."/>
            <person name="Luecker S."/>
            <person name="Lage O.M."/>
            <person name="Pohl T."/>
            <person name="Merkel B.J."/>
            <person name="Hornburger P."/>
            <person name="Mueller R.-W."/>
            <person name="Bruemmer F."/>
            <person name="Labrenz M."/>
            <person name="Spormann A.M."/>
            <person name="Op den Camp H."/>
            <person name="Overmann J."/>
            <person name="Amann R."/>
            <person name="Jetten M.S.M."/>
            <person name="Mascher T."/>
            <person name="Medema M.H."/>
            <person name="Devos D.P."/>
            <person name="Kaster A.-K."/>
            <person name="Ovreas L."/>
            <person name="Rohde M."/>
            <person name="Galperin M.Y."/>
            <person name="Jogler C."/>
        </authorList>
    </citation>
    <scope>NUCLEOTIDE SEQUENCE [LARGE SCALE GENOMIC DNA]</scope>
    <source>
        <strain evidence="3 4">HG66A1</strain>
    </source>
</reference>
<proteinExistence type="predicted"/>
<dbReference type="OrthoDB" id="286727at2"/>
<organism evidence="3 4">
    <name type="scientific">Gimesia chilikensis</name>
    <dbReference type="NCBI Taxonomy" id="2605989"/>
    <lineage>
        <taxon>Bacteria</taxon>
        <taxon>Pseudomonadati</taxon>
        <taxon>Planctomycetota</taxon>
        <taxon>Planctomycetia</taxon>
        <taxon>Planctomycetales</taxon>
        <taxon>Planctomycetaceae</taxon>
        <taxon>Gimesia</taxon>
    </lineage>
</organism>
<dbReference type="PROSITE" id="PS51257">
    <property type="entry name" value="PROKAR_LIPOPROTEIN"/>
    <property type="match status" value="1"/>
</dbReference>
<feature type="signal peptide" evidence="2">
    <location>
        <begin position="1"/>
        <end position="24"/>
    </location>
</feature>
<protein>
    <recommendedName>
        <fullName evidence="5">Carboxypeptidase regulatory-like domain-containing protein</fullName>
    </recommendedName>
</protein>
<keyword evidence="4" id="KW-1185">Reference proteome</keyword>
<dbReference type="EMBL" id="CP036266">
    <property type="protein sequence ID" value="QDT23782.1"/>
    <property type="molecule type" value="Genomic_DNA"/>
</dbReference>
<evidence type="ECO:0008006" key="5">
    <source>
        <dbReference type="Google" id="ProtNLM"/>
    </source>
</evidence>
<sequence precursor="true">MKYWKLFCLSTLSLCLTVGCGDSAGSDQPDLGTVSGVVTMDGKPLPAVTVTFTPTEGRPSNGVTDEEGHYELGYLRDTQGAVIGTHKVSISTPQDAPTPPGQTYKDPIPAKYNAKTTLTEEVKAGDNTIDFKLESN</sequence>
<evidence type="ECO:0000313" key="3">
    <source>
        <dbReference type="EMBL" id="QDT23782.1"/>
    </source>
</evidence>
<name>A0A517PWN3_9PLAN</name>
<evidence type="ECO:0000256" key="1">
    <source>
        <dbReference type="SAM" id="MobiDB-lite"/>
    </source>
</evidence>
<dbReference type="InterPro" id="IPR008969">
    <property type="entry name" value="CarboxyPept-like_regulatory"/>
</dbReference>